<gene>
    <name evidence="4" type="ORF">ACFQJ9_15355</name>
</gene>
<keyword evidence="5" id="KW-1185">Reference proteome</keyword>
<reference evidence="4 5" key="1">
    <citation type="journal article" date="2019" name="Int. J. Syst. Evol. Microbiol.">
        <title>The Global Catalogue of Microorganisms (GCM) 10K type strain sequencing project: providing services to taxonomists for standard genome sequencing and annotation.</title>
        <authorList>
            <consortium name="The Broad Institute Genomics Platform"/>
            <consortium name="The Broad Institute Genome Sequencing Center for Infectious Disease"/>
            <person name="Wu L."/>
            <person name="Ma J."/>
        </authorList>
    </citation>
    <scope>NUCLEOTIDE SEQUENCE [LARGE SCALE GENOMIC DNA]</scope>
    <source>
        <strain evidence="4 5">XZGYJ-43</strain>
    </source>
</reference>
<feature type="compositionally biased region" description="Low complexity" evidence="2">
    <location>
        <begin position="46"/>
        <end position="63"/>
    </location>
</feature>
<name>A0ABD5Z6Z6_9EURY</name>
<feature type="domain" description="DUF7096" evidence="3">
    <location>
        <begin position="1"/>
        <end position="210"/>
    </location>
</feature>
<evidence type="ECO:0000313" key="5">
    <source>
        <dbReference type="Proteomes" id="UP001596447"/>
    </source>
</evidence>
<dbReference type="RefSeq" id="WP_279527534.1">
    <property type="nucleotide sequence ID" value="NZ_CP122312.1"/>
</dbReference>
<dbReference type="Proteomes" id="UP001596447">
    <property type="component" value="Unassembled WGS sequence"/>
</dbReference>
<feature type="coiled-coil region" evidence="1">
    <location>
        <begin position="105"/>
        <end position="132"/>
    </location>
</feature>
<feature type="region of interest" description="Disordered" evidence="2">
    <location>
        <begin position="46"/>
        <end position="66"/>
    </location>
</feature>
<evidence type="ECO:0000259" key="3">
    <source>
        <dbReference type="Pfam" id="PF23379"/>
    </source>
</evidence>
<comment type="caution">
    <text evidence="4">The sequence shown here is derived from an EMBL/GenBank/DDBJ whole genome shotgun (WGS) entry which is preliminary data.</text>
</comment>
<sequence>MNRTTVLAVAAVLLVAAAPLGAAVQPAMADDTSSVSGSATASASGSAAAMTNHSTNESTNNSSAMAPGERLAGVFGVQQAELQGSVEQRAFGVRIAAAASANAKAAVVANQSAELDQRLAALEERKQRVQAAYENGSISKGAYQARMAALAAQTQTLTELANTTEQTARGLPEDVLREHGVNVSAIAQLQQQAKNLTGPEVAAIAHTIAGPTIGAPGNVTRGPPAGVPAGNVTVGNGTGANATVSEQRARQAINQAEAQIAQADHQVSRATSVVTAETGEAATALDQARSNLSAAKTTLADARTALENGNIETALTLAQQAQANATVAEEHARSAIELSGSVSVTVGTETTTTSSTTAPTTTDTSLV</sequence>
<dbReference type="AlphaFoldDB" id="A0ABD5Z6Z6"/>
<evidence type="ECO:0000256" key="2">
    <source>
        <dbReference type="SAM" id="MobiDB-lite"/>
    </source>
</evidence>
<dbReference type="InterPro" id="IPR055522">
    <property type="entry name" value="DUF7096"/>
</dbReference>
<protein>
    <recommendedName>
        <fullName evidence="3">DUF7096 domain-containing protein</fullName>
    </recommendedName>
</protein>
<evidence type="ECO:0000256" key="1">
    <source>
        <dbReference type="SAM" id="Coils"/>
    </source>
</evidence>
<dbReference type="Pfam" id="PF23379">
    <property type="entry name" value="DUF7096"/>
    <property type="match status" value="1"/>
</dbReference>
<keyword evidence="1" id="KW-0175">Coiled coil</keyword>
<accession>A0ABD5Z6Z6</accession>
<evidence type="ECO:0000313" key="4">
    <source>
        <dbReference type="EMBL" id="MFC7200770.1"/>
    </source>
</evidence>
<dbReference type="EMBL" id="JBHTAR010000011">
    <property type="protein sequence ID" value="MFC7200770.1"/>
    <property type="molecule type" value="Genomic_DNA"/>
</dbReference>
<feature type="coiled-coil region" evidence="1">
    <location>
        <begin position="246"/>
        <end position="305"/>
    </location>
</feature>
<feature type="region of interest" description="Disordered" evidence="2">
    <location>
        <begin position="347"/>
        <end position="367"/>
    </location>
</feature>
<organism evidence="4 5">
    <name type="scientific">Halospeciosus flavus</name>
    <dbReference type="NCBI Taxonomy" id="3032283"/>
    <lineage>
        <taxon>Archaea</taxon>
        <taxon>Methanobacteriati</taxon>
        <taxon>Methanobacteriota</taxon>
        <taxon>Stenosarchaea group</taxon>
        <taxon>Halobacteria</taxon>
        <taxon>Halobacteriales</taxon>
        <taxon>Halobacteriaceae</taxon>
        <taxon>Halospeciosus</taxon>
    </lineage>
</organism>
<proteinExistence type="predicted"/>